<evidence type="ECO:0000313" key="6">
    <source>
        <dbReference type="Proteomes" id="UP000553980"/>
    </source>
</evidence>
<dbReference type="RefSeq" id="WP_140018861.1">
    <property type="nucleotide sequence ID" value="NZ_JACIEX010000001.1"/>
</dbReference>
<dbReference type="EMBL" id="JACIEX010000001">
    <property type="protein sequence ID" value="MBB4092333.1"/>
    <property type="molecule type" value="Genomic_DNA"/>
</dbReference>
<evidence type="ECO:0000313" key="5">
    <source>
        <dbReference type="Proteomes" id="UP000313390"/>
    </source>
</evidence>
<dbReference type="AlphaFoldDB" id="A0A5C5CUR3"/>
<sequence>MINLSMNLRRFLVAAISVVVLLATLAVHQASSATPDHPQTVATHVHDKDGNDAANGSHSAQQVHHDHHNEIVAECMVCVPNSNEALFILDQFEFVKAHSFGFDRPPRAI</sequence>
<name>A0A5C5CUR3_9HYPH</name>
<evidence type="ECO:0000313" key="4">
    <source>
        <dbReference type="EMBL" id="TNV15242.1"/>
    </source>
</evidence>
<reference evidence="4 5" key="1">
    <citation type="journal article" date="2011" name="Int. J. Syst. Evol. Microbiol.">
        <title>Ochrobactrum pecoris sp. nov., isolated from farm animals.</title>
        <authorList>
            <person name="Kampfer P."/>
            <person name="Huber B."/>
            <person name="Busse H.J."/>
            <person name="Scholz H.C."/>
            <person name="Tomaso H."/>
            <person name="Hotzel H."/>
            <person name="Melzer F."/>
        </authorList>
    </citation>
    <scope>NUCLEOTIDE SEQUENCE [LARGE SCALE GENOMIC DNA]</scope>
    <source>
        <strain evidence="4 5">08RB2639</strain>
    </source>
</reference>
<dbReference type="Proteomes" id="UP000553980">
    <property type="component" value="Unassembled WGS sequence"/>
</dbReference>
<dbReference type="EMBL" id="VEWK01000001">
    <property type="protein sequence ID" value="TNV15242.1"/>
    <property type="molecule type" value="Genomic_DNA"/>
</dbReference>
<evidence type="ECO:0008006" key="7">
    <source>
        <dbReference type="Google" id="ProtNLM"/>
    </source>
</evidence>
<evidence type="ECO:0000256" key="1">
    <source>
        <dbReference type="SAM" id="MobiDB-lite"/>
    </source>
</evidence>
<evidence type="ECO:0000313" key="3">
    <source>
        <dbReference type="EMBL" id="MBB4092333.1"/>
    </source>
</evidence>
<reference evidence="4" key="2">
    <citation type="submission" date="2019-06" db="EMBL/GenBank/DDBJ databases">
        <authorList>
            <person name="Hu M."/>
        </authorList>
    </citation>
    <scope>NUCLEOTIDE SEQUENCE</scope>
    <source>
        <strain evidence="4">08RB2639</strain>
    </source>
</reference>
<accession>A0A5C5CUR3</accession>
<comment type="caution">
    <text evidence="4">The sequence shown here is derived from an EMBL/GenBank/DDBJ whole genome shotgun (WGS) entry which is preliminary data.</text>
</comment>
<keyword evidence="2" id="KW-0732">Signal</keyword>
<reference evidence="3 6" key="3">
    <citation type="submission" date="2020-08" db="EMBL/GenBank/DDBJ databases">
        <title>Genomic Encyclopedia of Type Strains, Phase IV (KMG-IV): sequencing the most valuable type-strain genomes for metagenomic binning, comparative biology and taxonomic classification.</title>
        <authorList>
            <person name="Goeker M."/>
        </authorList>
    </citation>
    <scope>NUCLEOTIDE SEQUENCE [LARGE SCALE GENOMIC DNA]</scope>
    <source>
        <strain evidence="3 6">DSM 23868</strain>
    </source>
</reference>
<feature type="chain" id="PRO_5044619206" description="DUF2946 domain-containing protein" evidence="2">
    <location>
        <begin position="33"/>
        <end position="109"/>
    </location>
</feature>
<protein>
    <recommendedName>
        <fullName evidence="7">DUF2946 domain-containing protein</fullName>
    </recommendedName>
</protein>
<evidence type="ECO:0000256" key="2">
    <source>
        <dbReference type="SAM" id="SignalP"/>
    </source>
</evidence>
<dbReference type="Proteomes" id="UP000313390">
    <property type="component" value="Unassembled WGS sequence"/>
</dbReference>
<keyword evidence="6" id="KW-1185">Reference proteome</keyword>
<gene>
    <name evidence="4" type="ORF">FIB18_00330</name>
    <name evidence="3" type="ORF">GGQ79_000806</name>
</gene>
<proteinExistence type="predicted"/>
<organism evidence="4 5">
    <name type="scientific">Brucella pecoris</name>
    <dbReference type="NCBI Taxonomy" id="867683"/>
    <lineage>
        <taxon>Bacteria</taxon>
        <taxon>Pseudomonadati</taxon>
        <taxon>Pseudomonadota</taxon>
        <taxon>Alphaproteobacteria</taxon>
        <taxon>Hyphomicrobiales</taxon>
        <taxon>Brucellaceae</taxon>
        <taxon>Brucella/Ochrobactrum group</taxon>
        <taxon>Brucella</taxon>
    </lineage>
</organism>
<feature type="signal peptide" evidence="2">
    <location>
        <begin position="1"/>
        <end position="32"/>
    </location>
</feature>
<feature type="region of interest" description="Disordered" evidence="1">
    <location>
        <begin position="33"/>
        <end position="65"/>
    </location>
</feature>